<dbReference type="InterPro" id="IPR011990">
    <property type="entry name" value="TPR-like_helical_dom_sf"/>
</dbReference>
<protein>
    <recommendedName>
        <fullName evidence="4">Tetratricopeptide repeat protein</fullName>
    </recommendedName>
</protein>
<reference evidence="2" key="1">
    <citation type="submission" date="2021-04" db="EMBL/GenBank/DDBJ databases">
        <authorList>
            <person name="Rodrigo-Torres L."/>
            <person name="Arahal R. D."/>
            <person name="Lucena T."/>
        </authorList>
    </citation>
    <scope>NUCLEOTIDE SEQUENCE</scope>
    <source>
        <strain evidence="2">AS29M-1</strain>
    </source>
</reference>
<feature type="signal peptide" evidence="1">
    <location>
        <begin position="1"/>
        <end position="25"/>
    </location>
</feature>
<dbReference type="Proteomes" id="UP000683507">
    <property type="component" value="Chromosome"/>
</dbReference>
<name>A0A916JN13_9FLAO</name>
<evidence type="ECO:0000313" key="3">
    <source>
        <dbReference type="Proteomes" id="UP000683507"/>
    </source>
</evidence>
<evidence type="ECO:0000313" key="2">
    <source>
        <dbReference type="EMBL" id="CAG5082884.1"/>
    </source>
</evidence>
<evidence type="ECO:0008006" key="4">
    <source>
        <dbReference type="Google" id="ProtNLM"/>
    </source>
</evidence>
<dbReference type="KEGG" id="ptan:CRYO30217_02034"/>
<keyword evidence="3" id="KW-1185">Reference proteome</keyword>
<dbReference type="EMBL" id="OU015584">
    <property type="protein sequence ID" value="CAG5082884.1"/>
    <property type="molecule type" value="Genomic_DNA"/>
</dbReference>
<dbReference type="AlphaFoldDB" id="A0A916JN13"/>
<evidence type="ECO:0000256" key="1">
    <source>
        <dbReference type="SAM" id="SignalP"/>
    </source>
</evidence>
<organism evidence="2 3">
    <name type="scientific">Parvicella tangerina</name>
    <dbReference type="NCBI Taxonomy" id="2829795"/>
    <lineage>
        <taxon>Bacteria</taxon>
        <taxon>Pseudomonadati</taxon>
        <taxon>Bacteroidota</taxon>
        <taxon>Flavobacteriia</taxon>
        <taxon>Flavobacteriales</taxon>
        <taxon>Parvicellaceae</taxon>
        <taxon>Parvicella</taxon>
    </lineage>
</organism>
<dbReference type="RefSeq" id="WP_258542237.1">
    <property type="nucleotide sequence ID" value="NZ_OU015584.1"/>
</dbReference>
<keyword evidence="1" id="KW-0732">Signal</keyword>
<sequence>MKLFTTPLLFIIAIFAALPMQSQTANDYMDLLVLYVDGDYEKCLKKAEKYMDKDETKRDPLPYLYTSMTYYEISRDHKYVEDYPKAYRECLKYLTKYRRKDKEYLFEKDAKDFIEKIKFEVAEQIENYELGGTEKDYRKSKSLLKKLKRIDPDDVGVQLMLGVHYVYANDKSSGKDEIKEALAKLDEEDDEFEFELDFSEMTPSQQYYFKEGLIAYYNYRAKNYPNEAEEILMLGKPYYKADNEDLEIDNYQDYVKLIKEVNG</sequence>
<dbReference type="Gene3D" id="1.25.40.10">
    <property type="entry name" value="Tetratricopeptide repeat domain"/>
    <property type="match status" value="1"/>
</dbReference>
<proteinExistence type="predicted"/>
<feature type="chain" id="PRO_5037460808" description="Tetratricopeptide repeat protein" evidence="1">
    <location>
        <begin position="26"/>
        <end position="263"/>
    </location>
</feature>
<accession>A0A916JN13</accession>
<gene>
    <name evidence="2" type="ORF">CRYO30217_02034</name>
</gene>